<dbReference type="Pfam" id="PF12237">
    <property type="entry name" value="PCIF1_WW"/>
    <property type="match status" value="1"/>
</dbReference>
<feature type="compositionally biased region" description="Low complexity" evidence="1">
    <location>
        <begin position="206"/>
        <end position="215"/>
    </location>
</feature>
<dbReference type="GO" id="GO:0016422">
    <property type="term" value="F:mRNA (2'-O-methyladenosine-N6-)-methyltransferase activity"/>
    <property type="evidence" value="ECO:0007669"/>
    <property type="project" value="InterPro"/>
</dbReference>
<evidence type="ECO:0000256" key="1">
    <source>
        <dbReference type="SAM" id="MobiDB-lite"/>
    </source>
</evidence>
<feature type="compositionally biased region" description="Low complexity" evidence="1">
    <location>
        <begin position="265"/>
        <end position="286"/>
    </location>
</feature>
<dbReference type="EMBL" id="HBEY01005903">
    <property type="protein sequence ID" value="CAD8599546.1"/>
    <property type="molecule type" value="Transcribed_RNA"/>
</dbReference>
<feature type="region of interest" description="Disordered" evidence="1">
    <location>
        <begin position="206"/>
        <end position="303"/>
    </location>
</feature>
<dbReference type="AlphaFoldDB" id="A0A7S0L1P1"/>
<evidence type="ECO:0000259" key="2">
    <source>
        <dbReference type="Pfam" id="PF12237"/>
    </source>
</evidence>
<dbReference type="GO" id="GO:0099122">
    <property type="term" value="F:RNA polymerase II C-terminal domain binding"/>
    <property type="evidence" value="ECO:0007669"/>
    <property type="project" value="InterPro"/>
</dbReference>
<dbReference type="PANTHER" id="PTHR21727:SF0">
    <property type="entry name" value="MRNA (2'-O-METHYLADENOSINE-N(6)-)-METHYLTRANSFERASE"/>
    <property type="match status" value="1"/>
</dbReference>
<protein>
    <recommendedName>
        <fullName evidence="2">PCIF1 WW domain-containing protein</fullName>
    </recommendedName>
</protein>
<proteinExistence type="predicted"/>
<feature type="domain" description="PCIF1 WW" evidence="2">
    <location>
        <begin position="1"/>
        <end position="145"/>
    </location>
</feature>
<dbReference type="InterPro" id="IPR022035">
    <property type="entry name" value="PCIF1_WW"/>
</dbReference>
<dbReference type="InterPro" id="IPR039881">
    <property type="entry name" value="PCIF1-like"/>
</dbReference>
<reference evidence="3" key="1">
    <citation type="submission" date="2021-01" db="EMBL/GenBank/DDBJ databases">
        <authorList>
            <person name="Corre E."/>
            <person name="Pelletier E."/>
            <person name="Niang G."/>
            <person name="Scheremetjew M."/>
            <person name="Finn R."/>
            <person name="Kale V."/>
            <person name="Holt S."/>
            <person name="Cochrane G."/>
            <person name="Meng A."/>
            <person name="Brown T."/>
            <person name="Cohen L."/>
        </authorList>
    </citation>
    <scope>NUCLEOTIDE SEQUENCE</scope>
    <source>
        <strain evidence="3">PLY182g</strain>
    </source>
</reference>
<feature type="compositionally biased region" description="Basic and acidic residues" evidence="1">
    <location>
        <begin position="219"/>
        <end position="249"/>
    </location>
</feature>
<sequence length="303" mass="32594">MLLRYKSIRGHGFQAAIGRPVWQLLRASLGVGAECFASPLNCHLPAFASAFADVDAAFGSRGSFFALSPLSGSFAANPPFVHPIMNATADHIEKLLTAAEGKHALSFVVFLPGWQEGGGYQQLSKSAFLRAKILVAATDHGFCDGASHQRQDPYRHSPYDTCVFVLQTAKASRKWPTAKPDFEAQLRAAMGKCVPSEAAVGRQLKQTPAAVGAAQPQPPKREPKNPKGEPKNSKRERVTSKSDPRLQRELKRKSKKHLRDETSDATEAATSVAAGAGGESATAASDKPTKARKSRKVRKGEHS</sequence>
<name>A0A7S0L1P1_9EUKA</name>
<dbReference type="PANTHER" id="PTHR21727">
    <property type="entry name" value="PHOSPHORYLATED CTD INTERACTING FACTOR 1"/>
    <property type="match status" value="1"/>
</dbReference>
<feature type="compositionally biased region" description="Basic residues" evidence="1">
    <location>
        <begin position="290"/>
        <end position="303"/>
    </location>
</feature>
<gene>
    <name evidence="3" type="ORF">CPEL01642_LOCUS2876</name>
</gene>
<accession>A0A7S0L1P1</accession>
<evidence type="ECO:0000313" key="3">
    <source>
        <dbReference type="EMBL" id="CAD8599546.1"/>
    </source>
</evidence>
<organism evidence="3">
    <name type="scientific">Coccolithus braarudii</name>
    <dbReference type="NCBI Taxonomy" id="221442"/>
    <lineage>
        <taxon>Eukaryota</taxon>
        <taxon>Haptista</taxon>
        <taxon>Haptophyta</taxon>
        <taxon>Prymnesiophyceae</taxon>
        <taxon>Coccolithales</taxon>
        <taxon>Coccolithaceae</taxon>
        <taxon>Coccolithus</taxon>
    </lineage>
</organism>